<name>A0ABR0UA62_REHGL</name>
<evidence type="ECO:0000256" key="4">
    <source>
        <dbReference type="ARBA" id="ARBA00023163"/>
    </source>
</evidence>
<dbReference type="InterPro" id="IPR019542">
    <property type="entry name" value="Enhancer_polycomb-like_N"/>
</dbReference>
<organism evidence="9 10">
    <name type="scientific">Rehmannia glutinosa</name>
    <name type="common">Chinese foxglove</name>
    <dbReference type="NCBI Taxonomy" id="99300"/>
    <lineage>
        <taxon>Eukaryota</taxon>
        <taxon>Viridiplantae</taxon>
        <taxon>Streptophyta</taxon>
        <taxon>Embryophyta</taxon>
        <taxon>Tracheophyta</taxon>
        <taxon>Spermatophyta</taxon>
        <taxon>Magnoliopsida</taxon>
        <taxon>eudicotyledons</taxon>
        <taxon>Gunneridae</taxon>
        <taxon>Pentapetalae</taxon>
        <taxon>asterids</taxon>
        <taxon>lamiids</taxon>
        <taxon>Lamiales</taxon>
        <taxon>Orobanchaceae</taxon>
        <taxon>Rehmannieae</taxon>
        <taxon>Rehmannia</taxon>
    </lineage>
</organism>
<gene>
    <name evidence="9" type="ORF">DH2020_046800</name>
</gene>
<sequence length="641" mass="73903">MDEMTNEVIVGVSGDIFCILVNNAFKLLWSDVDLREWLIKHIPLKEMHVYVELTLEDTTPSQVHNSDKCNTKEDEQTEGHENGSDSDRLFDCDYENDTLFDEYIDDDQLYDENVDQNTTTGQNLNDDEVTAQSHQCDSMKEVHEQIVISAPASVPTYITSPISNPRSDSTLGGMTVDNPSFEQVVMTFGEEGCISRLTSEASCNPNFMPDGFSNGPKKPRTEVQYTLPLVSDDFRGKQEMHSSRSLPCKRIKRASLTRISDGSGNNQKNLELLTCFANVLVTHGDKGWRECGAHIVLEVADHNEWRLVVKLSEVTKYSYKVKHILQPGSTNRYSHAMIWKWGKDWVLEFPDRSQWMLFKEMFEECYNRNIHAASVKNIPIPGVLLVEENDDYGDDVPFFRNSTMYFRQVQTDAEMAMDPSRNLYDMDSDDEQWLMAHKNCADKHKYEEISEEFLEIAIDMFEKVSYALHRDKFTDDDIEDLASGIGSVEAAKLIYQHWRRRREKMGMPLIRHLKIRVIRCCLVLTSSWERYQRQPKEWEPNVGSQEKVSPPEKPPMFAFCLKPRGLDVPNKGSKQRYHRKLPVSGNHHASSWNRHTFDIVQLFPYHNRHDVYLHRIVNSVTGLMNAEAIKYSSNNSNGIAN</sequence>
<keyword evidence="3 6" id="KW-0805">Transcription regulation</keyword>
<accession>A0ABR0UA62</accession>
<dbReference type="EMBL" id="JABTTQ020003190">
    <property type="protein sequence ID" value="KAK6119458.1"/>
    <property type="molecule type" value="Genomic_DNA"/>
</dbReference>
<keyword evidence="10" id="KW-1185">Reference proteome</keyword>
<keyword evidence="4 6" id="KW-0804">Transcription</keyword>
<feature type="compositionally biased region" description="Basic and acidic residues" evidence="7">
    <location>
        <begin position="65"/>
        <end position="89"/>
    </location>
</feature>
<evidence type="ECO:0000313" key="10">
    <source>
        <dbReference type="Proteomes" id="UP001318860"/>
    </source>
</evidence>
<evidence type="ECO:0000256" key="1">
    <source>
        <dbReference type="ARBA" id="ARBA00004123"/>
    </source>
</evidence>
<dbReference type="InterPro" id="IPR024943">
    <property type="entry name" value="Enhancer_polycomb"/>
</dbReference>
<protein>
    <recommendedName>
        <fullName evidence="6">Enhancer of polycomb-like protein</fullName>
    </recommendedName>
</protein>
<evidence type="ECO:0000259" key="8">
    <source>
        <dbReference type="Pfam" id="PF10513"/>
    </source>
</evidence>
<reference evidence="9 10" key="1">
    <citation type="journal article" date="2021" name="Comput. Struct. Biotechnol. J.">
        <title>De novo genome assembly of the potent medicinal plant Rehmannia glutinosa using nanopore technology.</title>
        <authorList>
            <person name="Ma L."/>
            <person name="Dong C."/>
            <person name="Song C."/>
            <person name="Wang X."/>
            <person name="Zheng X."/>
            <person name="Niu Y."/>
            <person name="Chen S."/>
            <person name="Feng W."/>
        </authorList>
    </citation>
    <scope>NUCLEOTIDE SEQUENCE [LARGE SCALE GENOMIC DNA]</scope>
    <source>
        <strain evidence="9">DH-2019</strain>
    </source>
</reference>
<comment type="similarity">
    <text evidence="2 6">Belongs to the enhancer of polycomb family.</text>
</comment>
<evidence type="ECO:0000313" key="9">
    <source>
        <dbReference type="EMBL" id="KAK6119458.1"/>
    </source>
</evidence>
<comment type="subcellular location">
    <subcellularLocation>
        <location evidence="1 6">Nucleus</location>
    </subcellularLocation>
</comment>
<feature type="domain" description="Enhancer of polycomb-like N-terminal" evidence="8">
    <location>
        <begin position="371"/>
        <end position="463"/>
    </location>
</feature>
<dbReference type="Proteomes" id="UP001318860">
    <property type="component" value="Unassembled WGS sequence"/>
</dbReference>
<dbReference type="Pfam" id="PF10513">
    <property type="entry name" value="EPL1"/>
    <property type="match status" value="1"/>
</dbReference>
<proteinExistence type="inferred from homology"/>
<evidence type="ECO:0000256" key="7">
    <source>
        <dbReference type="SAM" id="MobiDB-lite"/>
    </source>
</evidence>
<comment type="caution">
    <text evidence="9">The sequence shown here is derived from an EMBL/GenBank/DDBJ whole genome shotgun (WGS) entry which is preliminary data.</text>
</comment>
<evidence type="ECO:0000256" key="6">
    <source>
        <dbReference type="RuleBase" id="RU361124"/>
    </source>
</evidence>
<keyword evidence="5 6" id="KW-0539">Nucleus</keyword>
<dbReference type="PANTHER" id="PTHR14898">
    <property type="entry name" value="ENHANCER OF POLYCOMB"/>
    <property type="match status" value="1"/>
</dbReference>
<feature type="region of interest" description="Disordered" evidence="7">
    <location>
        <begin position="60"/>
        <end position="89"/>
    </location>
</feature>
<evidence type="ECO:0000256" key="5">
    <source>
        <dbReference type="ARBA" id="ARBA00023242"/>
    </source>
</evidence>
<evidence type="ECO:0000256" key="3">
    <source>
        <dbReference type="ARBA" id="ARBA00023015"/>
    </source>
</evidence>
<evidence type="ECO:0000256" key="2">
    <source>
        <dbReference type="ARBA" id="ARBA00008035"/>
    </source>
</evidence>